<keyword evidence="3" id="KW-1185">Reference proteome</keyword>
<dbReference type="EMBL" id="KB320548">
    <property type="protein sequence ID" value="ELW69062.1"/>
    <property type="molecule type" value="Genomic_DNA"/>
</dbReference>
<organism evidence="2 3">
    <name type="scientific">Tupaia chinensis</name>
    <name type="common">Chinese tree shrew</name>
    <name type="synonym">Tupaia belangeri chinensis</name>
    <dbReference type="NCBI Taxonomy" id="246437"/>
    <lineage>
        <taxon>Eukaryota</taxon>
        <taxon>Metazoa</taxon>
        <taxon>Chordata</taxon>
        <taxon>Craniata</taxon>
        <taxon>Vertebrata</taxon>
        <taxon>Euteleostomi</taxon>
        <taxon>Mammalia</taxon>
        <taxon>Eutheria</taxon>
        <taxon>Euarchontoglires</taxon>
        <taxon>Scandentia</taxon>
        <taxon>Tupaiidae</taxon>
        <taxon>Tupaia</taxon>
    </lineage>
</organism>
<reference evidence="3" key="1">
    <citation type="submission" date="2012-07" db="EMBL/GenBank/DDBJ databases">
        <title>Genome of the Chinese tree shrew, a rising model animal genetically related to primates.</title>
        <authorList>
            <person name="Zhang G."/>
            <person name="Fan Y."/>
            <person name="Yao Y."/>
            <person name="Huang Z."/>
        </authorList>
    </citation>
    <scope>NUCLEOTIDE SEQUENCE [LARGE SCALE GENOMIC DNA]</scope>
</reference>
<gene>
    <name evidence="2" type="ORF">TREES_T100021431</name>
</gene>
<sequence length="164" mass="17890">MAVGWPVSRRAPVSRSPPARRVGGKLHGTIHVAYPHTRVVREDIRRHSDGEHCWTQTWRRRVGETLTVQTPVAVTRRVKQVNSPLRTTASTGRTDPSVFLAPSMATRFSREILADGSAYGKAFCGFASGWSVDRGNQINERQTLLRSAIKGRCVCALPGGGSAG</sequence>
<name>L9L648_TUPCH</name>
<evidence type="ECO:0000256" key="1">
    <source>
        <dbReference type="SAM" id="MobiDB-lite"/>
    </source>
</evidence>
<accession>L9L648</accession>
<feature type="region of interest" description="Disordered" evidence="1">
    <location>
        <begin position="1"/>
        <end position="23"/>
    </location>
</feature>
<dbReference type="Proteomes" id="UP000011518">
    <property type="component" value="Unassembled WGS sequence"/>
</dbReference>
<protein>
    <submittedName>
        <fullName evidence="2">Uncharacterized protein</fullName>
    </submittedName>
</protein>
<evidence type="ECO:0000313" key="2">
    <source>
        <dbReference type="EMBL" id="ELW69062.1"/>
    </source>
</evidence>
<dbReference type="InParanoid" id="L9L648"/>
<reference evidence="3" key="2">
    <citation type="journal article" date="2013" name="Nat. Commun.">
        <title>Genome of the Chinese tree shrew.</title>
        <authorList>
            <person name="Fan Y."/>
            <person name="Huang Z.Y."/>
            <person name="Cao C.C."/>
            <person name="Chen C.S."/>
            <person name="Chen Y.X."/>
            <person name="Fan D.D."/>
            <person name="He J."/>
            <person name="Hou H.L."/>
            <person name="Hu L."/>
            <person name="Hu X.T."/>
            <person name="Jiang X.T."/>
            <person name="Lai R."/>
            <person name="Lang Y.S."/>
            <person name="Liang B."/>
            <person name="Liao S.G."/>
            <person name="Mu D."/>
            <person name="Ma Y.Y."/>
            <person name="Niu Y.Y."/>
            <person name="Sun X.Q."/>
            <person name="Xia J.Q."/>
            <person name="Xiao J."/>
            <person name="Xiong Z.Q."/>
            <person name="Xu L."/>
            <person name="Yang L."/>
            <person name="Zhang Y."/>
            <person name="Zhao W."/>
            <person name="Zhao X.D."/>
            <person name="Zheng Y.T."/>
            <person name="Zhou J.M."/>
            <person name="Zhu Y.B."/>
            <person name="Zhang G.J."/>
            <person name="Wang J."/>
            <person name="Yao Y.G."/>
        </authorList>
    </citation>
    <scope>NUCLEOTIDE SEQUENCE [LARGE SCALE GENOMIC DNA]</scope>
</reference>
<dbReference type="AlphaFoldDB" id="L9L648"/>
<feature type="compositionally biased region" description="Low complexity" evidence="1">
    <location>
        <begin position="1"/>
        <end position="21"/>
    </location>
</feature>
<proteinExistence type="predicted"/>
<evidence type="ECO:0000313" key="3">
    <source>
        <dbReference type="Proteomes" id="UP000011518"/>
    </source>
</evidence>